<feature type="transmembrane region" description="Helical" evidence="6">
    <location>
        <begin position="283"/>
        <end position="301"/>
    </location>
</feature>
<name>A0ABN0ZPD6_9ACTN</name>
<organism evidence="8 9">
    <name type="scientific">Streptomyces stramineus</name>
    <dbReference type="NCBI Taxonomy" id="173861"/>
    <lineage>
        <taxon>Bacteria</taxon>
        <taxon>Bacillati</taxon>
        <taxon>Actinomycetota</taxon>
        <taxon>Actinomycetes</taxon>
        <taxon>Kitasatosporales</taxon>
        <taxon>Streptomycetaceae</taxon>
        <taxon>Streptomyces</taxon>
    </lineage>
</organism>
<feature type="transmembrane region" description="Helical" evidence="6">
    <location>
        <begin position="43"/>
        <end position="64"/>
    </location>
</feature>
<evidence type="ECO:0000313" key="8">
    <source>
        <dbReference type="EMBL" id="GAA0454583.1"/>
    </source>
</evidence>
<dbReference type="InterPro" id="IPR036259">
    <property type="entry name" value="MFS_trans_sf"/>
</dbReference>
<feature type="transmembrane region" description="Helical" evidence="6">
    <location>
        <begin position="307"/>
        <end position="330"/>
    </location>
</feature>
<feature type="transmembrane region" description="Helical" evidence="6">
    <location>
        <begin position="257"/>
        <end position="276"/>
    </location>
</feature>
<evidence type="ECO:0000256" key="5">
    <source>
        <dbReference type="ARBA" id="ARBA00023136"/>
    </source>
</evidence>
<feature type="transmembrane region" description="Helical" evidence="6">
    <location>
        <begin position="168"/>
        <end position="188"/>
    </location>
</feature>
<protein>
    <submittedName>
        <fullName evidence="8">MFS transporter</fullName>
    </submittedName>
</protein>
<feature type="transmembrane region" description="Helical" evidence="6">
    <location>
        <begin position="76"/>
        <end position="94"/>
    </location>
</feature>
<keyword evidence="3 6" id="KW-0812">Transmembrane</keyword>
<dbReference type="Gene3D" id="1.20.1250.20">
    <property type="entry name" value="MFS general substrate transporter like domains"/>
    <property type="match status" value="1"/>
</dbReference>
<evidence type="ECO:0000256" key="2">
    <source>
        <dbReference type="ARBA" id="ARBA00022475"/>
    </source>
</evidence>
<feature type="domain" description="Major facilitator superfamily (MFS) profile" evidence="7">
    <location>
        <begin position="1"/>
        <end position="400"/>
    </location>
</feature>
<proteinExistence type="predicted"/>
<keyword evidence="9" id="KW-1185">Reference proteome</keyword>
<keyword evidence="2" id="KW-1003">Cell membrane</keyword>
<dbReference type="EMBL" id="BAAAHB010000012">
    <property type="protein sequence ID" value="GAA0454583.1"/>
    <property type="molecule type" value="Genomic_DNA"/>
</dbReference>
<feature type="transmembrane region" description="Helical" evidence="6">
    <location>
        <begin position="376"/>
        <end position="397"/>
    </location>
</feature>
<reference evidence="8 9" key="1">
    <citation type="journal article" date="2019" name="Int. J. Syst. Evol. Microbiol.">
        <title>The Global Catalogue of Microorganisms (GCM) 10K type strain sequencing project: providing services to taxonomists for standard genome sequencing and annotation.</title>
        <authorList>
            <consortium name="The Broad Institute Genomics Platform"/>
            <consortium name="The Broad Institute Genome Sequencing Center for Infectious Disease"/>
            <person name="Wu L."/>
            <person name="Ma J."/>
        </authorList>
    </citation>
    <scope>NUCLEOTIDE SEQUENCE [LARGE SCALE GENOMIC DNA]</scope>
    <source>
        <strain evidence="8 9">JCM 10649</strain>
    </source>
</reference>
<dbReference type="Proteomes" id="UP001499895">
    <property type="component" value="Unassembled WGS sequence"/>
</dbReference>
<comment type="subcellular location">
    <subcellularLocation>
        <location evidence="1">Cell membrane</location>
        <topology evidence="1">Multi-pass membrane protein</topology>
    </subcellularLocation>
</comment>
<evidence type="ECO:0000259" key="7">
    <source>
        <dbReference type="PROSITE" id="PS50850"/>
    </source>
</evidence>
<evidence type="ECO:0000256" key="4">
    <source>
        <dbReference type="ARBA" id="ARBA00022989"/>
    </source>
</evidence>
<feature type="transmembrane region" description="Helical" evidence="6">
    <location>
        <begin position="100"/>
        <end position="124"/>
    </location>
</feature>
<evidence type="ECO:0000313" key="9">
    <source>
        <dbReference type="Proteomes" id="UP001499895"/>
    </source>
</evidence>
<dbReference type="PANTHER" id="PTHR23513:SF6">
    <property type="entry name" value="MAJOR FACILITATOR SUPERFAMILY ASSOCIATED DOMAIN-CONTAINING PROTEIN"/>
    <property type="match status" value="1"/>
</dbReference>
<dbReference type="PANTHER" id="PTHR23513">
    <property type="entry name" value="INTEGRAL MEMBRANE EFFLUX PROTEIN-RELATED"/>
    <property type="match status" value="1"/>
</dbReference>
<dbReference type="Pfam" id="PF07690">
    <property type="entry name" value="MFS_1"/>
    <property type="match status" value="1"/>
</dbReference>
<dbReference type="InterPro" id="IPR020846">
    <property type="entry name" value="MFS_dom"/>
</dbReference>
<feature type="transmembrane region" description="Helical" evidence="6">
    <location>
        <begin position="220"/>
        <end position="245"/>
    </location>
</feature>
<keyword evidence="5 6" id="KW-0472">Membrane</keyword>
<evidence type="ECO:0000256" key="1">
    <source>
        <dbReference type="ARBA" id="ARBA00004651"/>
    </source>
</evidence>
<accession>A0ABN0ZPD6</accession>
<dbReference type="RefSeq" id="WP_344088086.1">
    <property type="nucleotide sequence ID" value="NZ_BAAAHB010000012.1"/>
</dbReference>
<dbReference type="InterPro" id="IPR011701">
    <property type="entry name" value="MFS"/>
</dbReference>
<comment type="caution">
    <text evidence="8">The sequence shown here is derived from an EMBL/GenBank/DDBJ whole genome shotgun (WGS) entry which is preliminary data.</text>
</comment>
<sequence length="420" mass="43732">MLKDRRFLRLWSAYSVSTLGDETYVLAVPFLAYQEGGTASTMALIQSCALFPQAVFGFLGGVLADRSDKIRLLRTAYLASSLTLLAALLGYVFIEGGRLFLLAAAALILSAFAAISAASVDSAVPSFAAPEQLARANSMTETTRTVATVVGPAAAGVLVAAAFPGTAILVNCAAFALSFLLLKGLSVAPEPRPAGHSSAGGAVLRDLTEGVRYLARSRPLFIGVFLSTSANFIFGAYEAMLIYYFRSGLGLSEKWTGLALSIAGAASVLTALLLVWRAPSKNFGRIMTASILLQGVGVLIIPLGGGIASAVCGQVVLTVFLVIYTVYWRAFRQSICAPRFLGRVSGACRAIAYTGTFLGSLISSMVLGLVSDVASVFLGIGALTIAIGVAGSFVLAWSTRADGSTHDEAHTGTRREKAGT</sequence>
<evidence type="ECO:0000256" key="3">
    <source>
        <dbReference type="ARBA" id="ARBA00022692"/>
    </source>
</evidence>
<feature type="transmembrane region" description="Helical" evidence="6">
    <location>
        <begin position="350"/>
        <end position="370"/>
    </location>
</feature>
<evidence type="ECO:0000256" key="6">
    <source>
        <dbReference type="SAM" id="Phobius"/>
    </source>
</evidence>
<dbReference type="PROSITE" id="PS50850">
    <property type="entry name" value="MFS"/>
    <property type="match status" value="1"/>
</dbReference>
<gene>
    <name evidence="8" type="ORF">GCM10009544_16670</name>
</gene>
<keyword evidence="4 6" id="KW-1133">Transmembrane helix</keyword>
<dbReference type="SUPFAM" id="SSF103473">
    <property type="entry name" value="MFS general substrate transporter"/>
    <property type="match status" value="1"/>
</dbReference>
<dbReference type="CDD" id="cd06173">
    <property type="entry name" value="MFS_MefA_like"/>
    <property type="match status" value="1"/>
</dbReference>